<dbReference type="GO" id="GO:0016301">
    <property type="term" value="F:kinase activity"/>
    <property type="evidence" value="ECO:0007669"/>
    <property type="project" value="UniProtKB-KW"/>
</dbReference>
<evidence type="ECO:0000313" key="13">
    <source>
        <dbReference type="Proteomes" id="UP001251870"/>
    </source>
</evidence>
<protein>
    <submittedName>
        <fullName evidence="12">Mycothione reductase</fullName>
        <ecNumber evidence="12">1.8.1.15</ecNumber>
    </submittedName>
</protein>
<keyword evidence="8 9" id="KW-0676">Redox-active center</keyword>
<evidence type="ECO:0000256" key="9">
    <source>
        <dbReference type="RuleBase" id="RU003691"/>
    </source>
</evidence>
<dbReference type="PRINTS" id="PR00368">
    <property type="entry name" value="FADPNR"/>
</dbReference>
<keyword evidence="12" id="KW-0808">Transferase</keyword>
<evidence type="ECO:0000256" key="3">
    <source>
        <dbReference type="ARBA" id="ARBA00022630"/>
    </source>
</evidence>
<evidence type="ECO:0000256" key="1">
    <source>
        <dbReference type="ARBA" id="ARBA00001974"/>
    </source>
</evidence>
<keyword evidence="3 9" id="KW-0285">Flavoprotein</keyword>
<dbReference type="SUPFAM" id="SSF51905">
    <property type="entry name" value="FAD/NAD(P)-binding domain"/>
    <property type="match status" value="1"/>
</dbReference>
<reference evidence="12 13" key="1">
    <citation type="submission" date="2023-09" db="EMBL/GenBank/DDBJ databases">
        <title>Description of three actinobacteria isolated from air of manufacturing shop in a pharmaceutical factory.</title>
        <authorList>
            <person name="Zhang D.-F."/>
        </authorList>
    </citation>
    <scope>NUCLEOTIDE SEQUENCE [LARGE SCALE GENOMIC DNA]</scope>
    <source>
        <strain evidence="12 13">LY-0111</strain>
    </source>
</reference>
<dbReference type="PROSITE" id="PS00076">
    <property type="entry name" value="PYRIDINE_REDOX_1"/>
    <property type="match status" value="1"/>
</dbReference>
<dbReference type="RefSeq" id="WP_310548548.1">
    <property type="nucleotide sequence ID" value="NZ_JAVKGR010000008.1"/>
</dbReference>
<dbReference type="Pfam" id="PF02852">
    <property type="entry name" value="Pyr_redox_dim"/>
    <property type="match status" value="1"/>
</dbReference>
<dbReference type="InterPro" id="IPR004099">
    <property type="entry name" value="Pyr_nucl-diS_OxRdtase_dimer"/>
</dbReference>
<dbReference type="PRINTS" id="PR00411">
    <property type="entry name" value="PNDRDTASEI"/>
</dbReference>
<dbReference type="EMBL" id="JAVKGR010000008">
    <property type="protein sequence ID" value="MDR8019563.1"/>
    <property type="molecule type" value="Genomic_DNA"/>
</dbReference>
<dbReference type="PIRSF" id="PIRSF000350">
    <property type="entry name" value="Mercury_reductase_MerA"/>
    <property type="match status" value="1"/>
</dbReference>
<evidence type="ECO:0000256" key="7">
    <source>
        <dbReference type="ARBA" id="ARBA00023157"/>
    </source>
</evidence>
<evidence type="ECO:0000313" key="12">
    <source>
        <dbReference type="EMBL" id="MDR8019563.1"/>
    </source>
</evidence>
<sequence>MATLRPDLGIIGSGSGNTLITDFWDDKQVVMAEKGVGSHQAFGGTCLNVGCIPTKMFVRPAELARSAEEAARLNVSQRTEATDWAGIRDRVFTRIDAISAAGQHYRDVEQDNVELLTAQVRLTGPRSFATEDGTVVAPDQLVLAAGSRAELPDVPGITLPQVHTSDSIMRLDRLPARVLIVGGGYVACEFAGIFDGLGSEVIQVNRSQGLMKALDADIADRYTHLAAQRWQLRLGRTLTGIQESSPAEVSQQSPRVAVTLQGPEGEETVEVDAVLVAMGRRPNTDLIGAAEAGLDLHPDGRLVVDAYQRVLSGGEPVAGLYALGDISSAAQLKHVANHEARVVAHNLEHPHRLRAARHEAIPSAVFTHPELAQVGLTEAEAVADRGAEHVTTAIQDYGATAYGWAMEDETGVVKVIADRRDGQILGAHVMGYQASNLIQPIVQAMSFGQDAYTVARGQYWIHPALMEVVENALLGLEVPVGEDAPL</sequence>
<dbReference type="Proteomes" id="UP001251870">
    <property type="component" value="Unassembled WGS sequence"/>
</dbReference>
<dbReference type="Gene3D" id="3.50.50.60">
    <property type="entry name" value="FAD/NAD(P)-binding domain"/>
    <property type="match status" value="2"/>
</dbReference>
<dbReference type="InterPro" id="IPR012999">
    <property type="entry name" value="Pyr_OxRdtase_I_AS"/>
</dbReference>
<comment type="cofactor">
    <cofactor evidence="1">
        <name>FAD</name>
        <dbReference type="ChEBI" id="CHEBI:57692"/>
    </cofactor>
</comment>
<dbReference type="InterPro" id="IPR001100">
    <property type="entry name" value="Pyr_nuc-diS_OxRdtase"/>
</dbReference>
<dbReference type="PANTHER" id="PTHR22912">
    <property type="entry name" value="DISULFIDE OXIDOREDUCTASE"/>
    <property type="match status" value="1"/>
</dbReference>
<keyword evidence="4 9" id="KW-0274">FAD</keyword>
<dbReference type="Pfam" id="PF07992">
    <property type="entry name" value="Pyr_redox_2"/>
    <property type="match status" value="1"/>
</dbReference>
<dbReference type="NCBIfam" id="NF005884">
    <property type="entry name" value="PRK07846.1"/>
    <property type="match status" value="1"/>
</dbReference>
<dbReference type="EC" id="1.8.1.15" evidence="12"/>
<keyword evidence="6" id="KW-0520">NAD</keyword>
<evidence type="ECO:0000256" key="5">
    <source>
        <dbReference type="ARBA" id="ARBA00023002"/>
    </source>
</evidence>
<proteinExistence type="inferred from homology"/>
<accession>A0ABU2DST9</accession>
<keyword evidence="7" id="KW-1015">Disulfide bond</keyword>
<evidence type="ECO:0000259" key="10">
    <source>
        <dbReference type="Pfam" id="PF02852"/>
    </source>
</evidence>
<feature type="domain" description="FAD/NAD(P)-binding" evidence="11">
    <location>
        <begin position="10"/>
        <end position="339"/>
    </location>
</feature>
<keyword evidence="5 9" id="KW-0560">Oxidoreductase</keyword>
<keyword evidence="13" id="KW-1185">Reference proteome</keyword>
<dbReference type="InterPro" id="IPR036188">
    <property type="entry name" value="FAD/NAD-bd_sf"/>
</dbReference>
<dbReference type="InterPro" id="IPR016156">
    <property type="entry name" value="FAD/NAD-linked_Rdtase_dimer_sf"/>
</dbReference>
<dbReference type="InterPro" id="IPR023753">
    <property type="entry name" value="FAD/NAD-binding_dom"/>
</dbReference>
<name>A0ABU2DST9_9MICC</name>
<evidence type="ECO:0000256" key="2">
    <source>
        <dbReference type="ARBA" id="ARBA00007532"/>
    </source>
</evidence>
<comment type="similarity">
    <text evidence="2 9">Belongs to the class-I pyridine nucleotide-disulfide oxidoreductase family.</text>
</comment>
<dbReference type="PANTHER" id="PTHR22912:SF217">
    <property type="entry name" value="DIHYDROLIPOYL DEHYDROGENASE"/>
    <property type="match status" value="1"/>
</dbReference>
<evidence type="ECO:0000256" key="6">
    <source>
        <dbReference type="ARBA" id="ARBA00023027"/>
    </source>
</evidence>
<comment type="caution">
    <text evidence="12">The sequence shown here is derived from an EMBL/GenBank/DDBJ whole genome shotgun (WGS) entry which is preliminary data.</text>
</comment>
<feature type="domain" description="Pyridine nucleotide-disulphide oxidoreductase dimerisation" evidence="10">
    <location>
        <begin position="361"/>
        <end position="472"/>
    </location>
</feature>
<dbReference type="GO" id="GO:0050627">
    <property type="term" value="F:mycothione reductase [NAD(P)H] activity"/>
    <property type="evidence" value="ECO:0007669"/>
    <property type="project" value="UniProtKB-EC"/>
</dbReference>
<evidence type="ECO:0000256" key="4">
    <source>
        <dbReference type="ARBA" id="ARBA00022827"/>
    </source>
</evidence>
<keyword evidence="12" id="KW-0418">Kinase</keyword>
<dbReference type="Gene3D" id="3.30.390.30">
    <property type="match status" value="1"/>
</dbReference>
<dbReference type="SUPFAM" id="SSF55424">
    <property type="entry name" value="FAD/NAD-linked reductases, dimerisation (C-terminal) domain"/>
    <property type="match status" value="1"/>
</dbReference>
<organism evidence="12 13">
    <name type="scientific">Nesterenkonia aerolata</name>
    <dbReference type="NCBI Taxonomy" id="3074079"/>
    <lineage>
        <taxon>Bacteria</taxon>
        <taxon>Bacillati</taxon>
        <taxon>Actinomycetota</taxon>
        <taxon>Actinomycetes</taxon>
        <taxon>Micrococcales</taxon>
        <taxon>Micrococcaceae</taxon>
        <taxon>Nesterenkonia</taxon>
    </lineage>
</organism>
<evidence type="ECO:0000256" key="8">
    <source>
        <dbReference type="ARBA" id="ARBA00023284"/>
    </source>
</evidence>
<dbReference type="InterPro" id="IPR050151">
    <property type="entry name" value="Class-I_Pyr_Nuc-Dis_Oxidored"/>
</dbReference>
<evidence type="ECO:0000259" key="11">
    <source>
        <dbReference type="Pfam" id="PF07992"/>
    </source>
</evidence>
<gene>
    <name evidence="12" type="ORF">RIL96_08305</name>
</gene>